<name>W0V6D4_9BURK</name>
<sequence>MTIPNLIKTFKTAEYRYWEATLDVVASTTVAARIKNLQDRKKGN</sequence>
<organism evidence="1 2">
    <name type="scientific">Janthinobacterium agaricidamnosum NBRC 102515 = DSM 9628</name>
    <dbReference type="NCBI Taxonomy" id="1349767"/>
    <lineage>
        <taxon>Bacteria</taxon>
        <taxon>Pseudomonadati</taxon>
        <taxon>Pseudomonadota</taxon>
        <taxon>Betaproteobacteria</taxon>
        <taxon>Burkholderiales</taxon>
        <taxon>Oxalobacteraceae</taxon>
        <taxon>Janthinobacterium</taxon>
    </lineage>
</organism>
<accession>W0V6D4</accession>
<dbReference type="Proteomes" id="UP000027604">
    <property type="component" value="Chromosome I"/>
</dbReference>
<keyword evidence="2" id="KW-1185">Reference proteome</keyword>
<evidence type="ECO:0000313" key="2">
    <source>
        <dbReference type="Proteomes" id="UP000027604"/>
    </source>
</evidence>
<dbReference type="STRING" id="1349767.GJA_3774"/>
<dbReference type="AlphaFoldDB" id="W0V6D4"/>
<reference evidence="1 2" key="1">
    <citation type="journal article" date="2015" name="Genome Announc.">
        <title>Genome Sequence of Mushroom Soft-Rot Pathogen Janthinobacterium agaricidamnosum.</title>
        <authorList>
            <person name="Graupner K."/>
            <person name="Lackner G."/>
            <person name="Hertweck C."/>
        </authorList>
    </citation>
    <scope>NUCLEOTIDE SEQUENCE [LARGE SCALE GENOMIC DNA]</scope>
    <source>
        <strain evidence="2">NBRC 102515 / DSM 9628</strain>
    </source>
</reference>
<dbReference type="HOGENOM" id="CLU_3217320_0_0_4"/>
<protein>
    <submittedName>
        <fullName evidence="1">Uncharacterized protein</fullName>
    </submittedName>
</protein>
<dbReference type="EMBL" id="HG322949">
    <property type="protein sequence ID" value="CDG84389.1"/>
    <property type="molecule type" value="Genomic_DNA"/>
</dbReference>
<proteinExistence type="predicted"/>
<dbReference type="KEGG" id="jag:GJA_3774"/>
<gene>
    <name evidence="1" type="ORF">GJA_3774</name>
</gene>
<evidence type="ECO:0000313" key="1">
    <source>
        <dbReference type="EMBL" id="CDG84389.1"/>
    </source>
</evidence>